<organism evidence="2">
    <name type="scientific">Blautia hansenii</name>
    <name type="common">Ruminococcus hansenii</name>
    <dbReference type="NCBI Taxonomy" id="1322"/>
    <lineage>
        <taxon>Bacteria</taxon>
        <taxon>Bacillati</taxon>
        <taxon>Bacillota</taxon>
        <taxon>Clostridia</taxon>
        <taxon>Lachnospirales</taxon>
        <taxon>Lachnospiraceae</taxon>
        <taxon>Blautia</taxon>
    </lineage>
</organism>
<dbReference type="AlphaFoldDB" id="A0A6N2VKY6"/>
<feature type="transmembrane region" description="Helical" evidence="1">
    <location>
        <begin position="48"/>
        <end position="71"/>
    </location>
</feature>
<proteinExistence type="predicted"/>
<dbReference type="RefSeq" id="WP_009247270.1">
    <property type="nucleotide sequence ID" value="NZ_CACRSY010000016.1"/>
</dbReference>
<evidence type="ECO:0000256" key="1">
    <source>
        <dbReference type="SAM" id="Phobius"/>
    </source>
</evidence>
<evidence type="ECO:0008006" key="3">
    <source>
        <dbReference type="Google" id="ProtNLM"/>
    </source>
</evidence>
<name>A0A6N2VKY6_BLAHA</name>
<feature type="transmembrane region" description="Helical" evidence="1">
    <location>
        <begin position="191"/>
        <end position="211"/>
    </location>
</feature>
<evidence type="ECO:0000313" key="2">
    <source>
        <dbReference type="EMBL" id="VYT31149.1"/>
    </source>
</evidence>
<gene>
    <name evidence="2" type="ORF">BHLFYP23_01190</name>
</gene>
<sequence>MKKYSVLRRIWDNVEMTVGLSLAILLLREINQKEIFAEGIWEVFLKDFGAILLGVGILVTTVQLMYGYYAIEGQKIALGCTRKSCFFDVQKVKLISTVAIIAISILFDFQKLNLEYWEKTICIAGIFLVTQSFGEIASIFQTRHTWFSMTILTITSAILGFAVGYGVISIIKGEKGESSFSVEIFNQAPLLYSGIFIAGALCLMGISWRLWKKAEVCI</sequence>
<dbReference type="EMBL" id="CACRSY010000016">
    <property type="protein sequence ID" value="VYT31149.1"/>
    <property type="molecule type" value="Genomic_DNA"/>
</dbReference>
<keyword evidence="1" id="KW-0812">Transmembrane</keyword>
<reference evidence="2" key="1">
    <citation type="submission" date="2019-11" db="EMBL/GenBank/DDBJ databases">
        <authorList>
            <person name="Feng L."/>
        </authorList>
    </citation>
    <scope>NUCLEOTIDE SEQUENCE</scope>
    <source>
        <strain evidence="2">BhanseniiLFYP23</strain>
    </source>
</reference>
<accession>A0A6N2VKY6</accession>
<protein>
    <recommendedName>
        <fullName evidence="3">ABC-2 family transporter protein</fullName>
    </recommendedName>
</protein>
<feature type="transmembrane region" description="Helical" evidence="1">
    <location>
        <begin position="146"/>
        <end position="171"/>
    </location>
</feature>
<feature type="transmembrane region" description="Helical" evidence="1">
    <location>
        <begin position="116"/>
        <end position="134"/>
    </location>
</feature>
<keyword evidence="1" id="KW-1133">Transmembrane helix</keyword>
<keyword evidence="1" id="KW-0472">Membrane</keyword>
<feature type="transmembrane region" description="Helical" evidence="1">
    <location>
        <begin position="92"/>
        <end position="110"/>
    </location>
</feature>